<evidence type="ECO:0008006" key="2">
    <source>
        <dbReference type="Google" id="ProtNLM"/>
    </source>
</evidence>
<protein>
    <recommendedName>
        <fullName evidence="2">Transmembrane protein 53</fullName>
    </recommendedName>
</protein>
<dbReference type="Pfam" id="PF05705">
    <property type="entry name" value="DUF829"/>
    <property type="match status" value="1"/>
</dbReference>
<dbReference type="AlphaFoldDB" id="A0A2N9EPN6"/>
<proteinExistence type="predicted"/>
<dbReference type="PANTHER" id="PTHR12265:SF11">
    <property type="entry name" value="ALPHA_BETA-HYDROLASES SUPERFAMILY PROTEIN"/>
    <property type="match status" value="1"/>
</dbReference>
<accession>A0A2N9EPN6</accession>
<dbReference type="InterPro" id="IPR008547">
    <property type="entry name" value="DUF829_TMEM53"/>
</dbReference>
<name>A0A2N9EPN6_FAGSY</name>
<dbReference type="SUPFAM" id="SSF53474">
    <property type="entry name" value="alpha/beta-Hydrolases"/>
    <property type="match status" value="1"/>
</dbReference>
<gene>
    <name evidence="1" type="ORF">FSB_LOCUS4441</name>
</gene>
<evidence type="ECO:0000313" key="1">
    <source>
        <dbReference type="EMBL" id="SPC76559.1"/>
    </source>
</evidence>
<organism evidence="1">
    <name type="scientific">Fagus sylvatica</name>
    <name type="common">Beechnut</name>
    <dbReference type="NCBI Taxonomy" id="28930"/>
    <lineage>
        <taxon>Eukaryota</taxon>
        <taxon>Viridiplantae</taxon>
        <taxon>Streptophyta</taxon>
        <taxon>Embryophyta</taxon>
        <taxon>Tracheophyta</taxon>
        <taxon>Spermatophyta</taxon>
        <taxon>Magnoliopsida</taxon>
        <taxon>eudicotyledons</taxon>
        <taxon>Gunneridae</taxon>
        <taxon>Pentapetalae</taxon>
        <taxon>rosids</taxon>
        <taxon>fabids</taxon>
        <taxon>Fagales</taxon>
        <taxon>Fagaceae</taxon>
        <taxon>Fagus</taxon>
    </lineage>
</organism>
<dbReference type="EMBL" id="OIVN01000224">
    <property type="protein sequence ID" value="SPC76559.1"/>
    <property type="molecule type" value="Genomic_DNA"/>
</dbReference>
<dbReference type="PANTHER" id="PTHR12265">
    <property type="entry name" value="TRANSMEMBRANE PROTEIN 53"/>
    <property type="match status" value="1"/>
</dbReference>
<sequence>MNGTGGDLLVASARNASYRSTQSRVPLGIIQKCNARLPSLAFTAPVRFFCGTSILNRQVLAKTAPYYASSLISYRHRNDAVTTRPRPRLQPPQCSLSLTATSFSPNPINPNPLSFSSLLFSQPISANHCYNQFLSRSSNGDVCKWNRAPESLANAGVLVGEKDRVVTVVLLGWLDAKTKHLKRYVEWYNSRGIHVLTFVVEVSELLSVVLGGGLEQRMSALGEELVSWLSDKEEDGKERCVVFHSFSNTGWLVYGYVLEFLKARKDLMEKIKGCIVDSGAAEPFNPKVWAAGFSAAILKKRSSAAYPAVEARELNEIKSEVSMSKMQGNEPLIVETVVLSVLERFFSVTLKLPGVELKLTKIVSNLSENQPYCPQLYLYSTADKVIPFQSVELFMEEQRRKGRKVRSFNFGSSPHVDHYRTFPNIYSSELHNFLNECFAVVKQL</sequence>
<reference evidence="1" key="1">
    <citation type="submission" date="2018-02" db="EMBL/GenBank/DDBJ databases">
        <authorList>
            <person name="Cohen D.B."/>
            <person name="Kent A.D."/>
        </authorList>
    </citation>
    <scope>NUCLEOTIDE SEQUENCE</scope>
</reference>
<dbReference type="InterPro" id="IPR029058">
    <property type="entry name" value="AB_hydrolase_fold"/>
</dbReference>